<sequence length="99" mass="10965">MQLRSYFYFRLGDGNQKLYLSGRDHFLPGALRETSGKKIEAAVTERIVAVALVTEAELQLLGEGFKRAYPVDEAPCSGGLLQAIDEADRAFSATLRRDD</sequence>
<gene>
    <name evidence="1" type="ORF">GON01_12775</name>
</gene>
<evidence type="ECO:0000313" key="1">
    <source>
        <dbReference type="EMBL" id="MVO78803.1"/>
    </source>
</evidence>
<dbReference type="RefSeq" id="WP_157027773.1">
    <property type="nucleotide sequence ID" value="NZ_WQMS01000016.1"/>
</dbReference>
<comment type="caution">
    <text evidence="1">The sequence shown here is derived from an EMBL/GenBank/DDBJ whole genome shotgun (WGS) entry which is preliminary data.</text>
</comment>
<dbReference type="EMBL" id="WQMS01000016">
    <property type="protein sequence ID" value="MVO78803.1"/>
    <property type="molecule type" value="Genomic_DNA"/>
</dbReference>
<keyword evidence="2" id="KW-1185">Reference proteome</keyword>
<evidence type="ECO:0000313" key="2">
    <source>
        <dbReference type="Proteomes" id="UP000441389"/>
    </source>
</evidence>
<name>A0A6I4J3W4_9SPHN</name>
<dbReference type="AlphaFoldDB" id="A0A6I4J3W4"/>
<organism evidence="1 2">
    <name type="scientific">Sphingomonas horti</name>
    <dbReference type="NCBI Taxonomy" id="2682842"/>
    <lineage>
        <taxon>Bacteria</taxon>
        <taxon>Pseudomonadati</taxon>
        <taxon>Pseudomonadota</taxon>
        <taxon>Alphaproteobacteria</taxon>
        <taxon>Sphingomonadales</taxon>
        <taxon>Sphingomonadaceae</taxon>
        <taxon>Sphingomonas</taxon>
    </lineage>
</organism>
<protein>
    <submittedName>
        <fullName evidence="1">Uncharacterized protein</fullName>
    </submittedName>
</protein>
<accession>A0A6I4J3W4</accession>
<reference evidence="1 2" key="1">
    <citation type="submission" date="2019-12" db="EMBL/GenBank/DDBJ databases">
        <authorList>
            <person name="Huq M.A."/>
        </authorList>
    </citation>
    <scope>NUCLEOTIDE SEQUENCE [LARGE SCALE GENOMIC DNA]</scope>
    <source>
        <strain evidence="1 2">MAH-20</strain>
    </source>
</reference>
<proteinExistence type="predicted"/>
<dbReference type="Proteomes" id="UP000441389">
    <property type="component" value="Unassembled WGS sequence"/>
</dbReference>